<dbReference type="Proteomes" id="UP000624183">
    <property type="component" value="Unassembled WGS sequence"/>
</dbReference>
<proteinExistence type="predicted"/>
<accession>A0ABQ3BZW0</accession>
<evidence type="ECO:0000313" key="3">
    <source>
        <dbReference type="Proteomes" id="UP000624183"/>
    </source>
</evidence>
<feature type="compositionally biased region" description="Basic and acidic residues" evidence="1">
    <location>
        <begin position="92"/>
        <end position="113"/>
    </location>
</feature>
<evidence type="ECO:0000256" key="1">
    <source>
        <dbReference type="SAM" id="MobiDB-lite"/>
    </source>
</evidence>
<evidence type="ECO:0000313" key="2">
    <source>
        <dbReference type="EMBL" id="GGZ62711.1"/>
    </source>
</evidence>
<name>A0ABQ3BZW0_9ACTN</name>
<reference evidence="3" key="1">
    <citation type="journal article" date="2019" name="Int. J. Syst. Evol. Microbiol.">
        <title>The Global Catalogue of Microorganisms (GCM) 10K type strain sequencing project: providing services to taxonomists for standard genome sequencing and annotation.</title>
        <authorList>
            <consortium name="The Broad Institute Genomics Platform"/>
            <consortium name="The Broad Institute Genome Sequencing Center for Infectious Disease"/>
            <person name="Wu L."/>
            <person name="Ma J."/>
        </authorList>
    </citation>
    <scope>NUCLEOTIDE SEQUENCE [LARGE SCALE GENOMIC DNA]</scope>
    <source>
        <strain evidence="3">JCM 4602</strain>
    </source>
</reference>
<comment type="caution">
    <text evidence="2">The sequence shown here is derived from an EMBL/GenBank/DDBJ whole genome shotgun (WGS) entry which is preliminary data.</text>
</comment>
<organism evidence="2 3">
    <name type="scientific">Streptomyces rubiginosohelvolus</name>
    <dbReference type="NCBI Taxonomy" id="67362"/>
    <lineage>
        <taxon>Bacteria</taxon>
        <taxon>Bacillati</taxon>
        <taxon>Actinomycetota</taxon>
        <taxon>Actinomycetes</taxon>
        <taxon>Kitasatosporales</taxon>
        <taxon>Streptomycetaceae</taxon>
        <taxon>Streptomyces</taxon>
    </lineage>
</organism>
<gene>
    <name evidence="2" type="ORF">GCM10010328_41770</name>
</gene>
<feature type="region of interest" description="Disordered" evidence="1">
    <location>
        <begin position="43"/>
        <end position="147"/>
    </location>
</feature>
<dbReference type="EMBL" id="BMUW01000007">
    <property type="protein sequence ID" value="GGZ62711.1"/>
    <property type="molecule type" value="Genomic_DNA"/>
</dbReference>
<sequence length="147" mass="15003">MFWRGVGSVLAGCGAGAVALLAVWLWPGQSVPPSMGPVVVVPVPHAPTPSATFPSGPGRPAVTPSAAVPGPLRTCSGGRPVPPSPPPAADDGGERASRVAGEEEKVSRAPRSEVDDEGDDGWRVESDDEETEASDGPAEDADDEWDD</sequence>
<feature type="compositionally biased region" description="Acidic residues" evidence="1">
    <location>
        <begin position="126"/>
        <end position="147"/>
    </location>
</feature>
<protein>
    <recommendedName>
        <fullName evidence="4">Secreted protein</fullName>
    </recommendedName>
</protein>
<evidence type="ECO:0008006" key="4">
    <source>
        <dbReference type="Google" id="ProtNLM"/>
    </source>
</evidence>
<keyword evidence="3" id="KW-1185">Reference proteome</keyword>